<dbReference type="EMBL" id="JBHSOF010000039">
    <property type="protein sequence ID" value="MFC5666426.1"/>
    <property type="molecule type" value="Genomic_DNA"/>
</dbReference>
<name>A0ABW0X7N0_9ACTN</name>
<evidence type="ECO:0000313" key="3">
    <source>
        <dbReference type="Proteomes" id="UP001595975"/>
    </source>
</evidence>
<dbReference type="SMART" id="SM00530">
    <property type="entry name" value="HTH_XRE"/>
    <property type="match status" value="1"/>
</dbReference>
<gene>
    <name evidence="2" type="ORF">ACFP3U_26100</name>
</gene>
<reference evidence="3" key="1">
    <citation type="journal article" date="2019" name="Int. J. Syst. Evol. Microbiol.">
        <title>The Global Catalogue of Microorganisms (GCM) 10K type strain sequencing project: providing services to taxonomists for standard genome sequencing and annotation.</title>
        <authorList>
            <consortium name="The Broad Institute Genomics Platform"/>
            <consortium name="The Broad Institute Genome Sequencing Center for Infectious Disease"/>
            <person name="Wu L."/>
            <person name="Ma J."/>
        </authorList>
    </citation>
    <scope>NUCLEOTIDE SEQUENCE [LARGE SCALE GENOMIC DNA]</scope>
    <source>
        <strain evidence="3">CGMCC 4.1437</strain>
    </source>
</reference>
<protein>
    <submittedName>
        <fullName evidence="2">Helix-turn-helix domain-containing protein</fullName>
    </submittedName>
</protein>
<comment type="caution">
    <text evidence="2">The sequence shown here is derived from an EMBL/GenBank/DDBJ whole genome shotgun (WGS) entry which is preliminary data.</text>
</comment>
<dbReference type="Pfam" id="PF19054">
    <property type="entry name" value="DUF5753"/>
    <property type="match status" value="1"/>
</dbReference>
<feature type="domain" description="HTH cro/C1-type" evidence="1">
    <location>
        <begin position="24"/>
        <end position="77"/>
    </location>
</feature>
<dbReference type="Pfam" id="PF13560">
    <property type="entry name" value="HTH_31"/>
    <property type="match status" value="1"/>
</dbReference>
<dbReference type="InterPro" id="IPR010982">
    <property type="entry name" value="Lambda_DNA-bd_dom_sf"/>
</dbReference>
<proteinExistence type="predicted"/>
<dbReference type="SUPFAM" id="SSF47413">
    <property type="entry name" value="lambda repressor-like DNA-binding domains"/>
    <property type="match status" value="1"/>
</dbReference>
<dbReference type="CDD" id="cd00093">
    <property type="entry name" value="HTH_XRE"/>
    <property type="match status" value="1"/>
</dbReference>
<organism evidence="2 3">
    <name type="scientific">Kitasatospora misakiensis</name>
    <dbReference type="NCBI Taxonomy" id="67330"/>
    <lineage>
        <taxon>Bacteria</taxon>
        <taxon>Bacillati</taxon>
        <taxon>Actinomycetota</taxon>
        <taxon>Actinomycetes</taxon>
        <taxon>Kitasatosporales</taxon>
        <taxon>Streptomycetaceae</taxon>
        <taxon>Kitasatospora</taxon>
    </lineage>
</organism>
<keyword evidence="3" id="KW-1185">Reference proteome</keyword>
<dbReference type="RefSeq" id="WP_380228099.1">
    <property type="nucleotide sequence ID" value="NZ_JBHSOF010000039.1"/>
</dbReference>
<dbReference type="Proteomes" id="UP001595975">
    <property type="component" value="Unassembled WGS sequence"/>
</dbReference>
<evidence type="ECO:0000259" key="1">
    <source>
        <dbReference type="PROSITE" id="PS50943"/>
    </source>
</evidence>
<dbReference type="Gene3D" id="1.10.260.40">
    <property type="entry name" value="lambda repressor-like DNA-binding domains"/>
    <property type="match status" value="1"/>
</dbReference>
<sequence>MGATLKRVNLDPTSSPLAAFAVQLRRLREARGLTQVGLGTLVRYSSVYISNVETAKQAPSLKFVQRADEALATGGALELLWWSWKNGALIPGFPEYTTKEREAICIRLFETGMVPGVFQHPDYSAAYEAAIVRRGEATRTQADERLQLLAARQKLLERTLTIHVVLDEAVLRRPIGGPRVMVQQMTRLESLSAQPNVVLQVAPFSLGEERPFSHPVTLLTMPNRAMVGYTETLQRGYLEQDGEIVAGWARKYDRLLVDALPRADSLTMIHEVRKEHERHAR</sequence>
<evidence type="ECO:0000313" key="2">
    <source>
        <dbReference type="EMBL" id="MFC5666426.1"/>
    </source>
</evidence>
<accession>A0ABW0X7N0</accession>
<dbReference type="PROSITE" id="PS50943">
    <property type="entry name" value="HTH_CROC1"/>
    <property type="match status" value="1"/>
</dbReference>
<dbReference type="InterPro" id="IPR001387">
    <property type="entry name" value="Cro/C1-type_HTH"/>
</dbReference>
<dbReference type="InterPro" id="IPR043917">
    <property type="entry name" value="DUF5753"/>
</dbReference>